<sequence length="32" mass="3837">MSMKRYKIFIRAAKKIRLLQSILVYKINHGSE</sequence>
<protein>
    <submittedName>
        <fullName evidence="1">Uncharacterized protein</fullName>
    </submittedName>
</protein>
<organism evidence="1">
    <name type="scientific">marine metagenome</name>
    <dbReference type="NCBI Taxonomy" id="408172"/>
    <lineage>
        <taxon>unclassified sequences</taxon>
        <taxon>metagenomes</taxon>
        <taxon>ecological metagenomes</taxon>
    </lineage>
</organism>
<proteinExistence type="predicted"/>
<evidence type="ECO:0000313" key="1">
    <source>
        <dbReference type="EMBL" id="SVB89227.1"/>
    </source>
</evidence>
<name>A0A382HQJ0_9ZZZZ</name>
<gene>
    <name evidence="1" type="ORF">METZ01_LOCUS242081</name>
</gene>
<reference evidence="1" key="1">
    <citation type="submission" date="2018-05" db="EMBL/GenBank/DDBJ databases">
        <authorList>
            <person name="Lanie J.A."/>
            <person name="Ng W.-L."/>
            <person name="Kazmierczak K.M."/>
            <person name="Andrzejewski T.M."/>
            <person name="Davidsen T.M."/>
            <person name="Wayne K.J."/>
            <person name="Tettelin H."/>
            <person name="Glass J.I."/>
            <person name="Rusch D."/>
            <person name="Podicherti R."/>
            <person name="Tsui H.-C.T."/>
            <person name="Winkler M.E."/>
        </authorList>
    </citation>
    <scope>NUCLEOTIDE SEQUENCE</scope>
</reference>
<accession>A0A382HQJ0</accession>
<dbReference type="AlphaFoldDB" id="A0A382HQJ0"/>
<dbReference type="EMBL" id="UINC01062519">
    <property type="protein sequence ID" value="SVB89227.1"/>
    <property type="molecule type" value="Genomic_DNA"/>
</dbReference>